<evidence type="ECO:0000313" key="2">
    <source>
        <dbReference type="EMBL" id="VDM52326.1"/>
    </source>
</evidence>
<name>A0A0R3PAV1_ANGCS</name>
<reference evidence="4" key="1">
    <citation type="submission" date="2017-02" db="UniProtKB">
        <authorList>
            <consortium name="WormBaseParasite"/>
        </authorList>
    </citation>
    <scope>IDENTIFICATION</scope>
</reference>
<evidence type="ECO:0000313" key="4">
    <source>
        <dbReference type="WBParaSite" id="ACOC_0000074001-mRNA-1"/>
    </source>
</evidence>
<evidence type="ECO:0000313" key="3">
    <source>
        <dbReference type="Proteomes" id="UP000267027"/>
    </source>
</evidence>
<sequence length="77" mass="9073">MPTRLKHPFSLKLKKKFEVQIHVDGQRLKRDMSKSKLRQSVENRVRRTRDSSSRCNRWTKAEVIEAVKHTAERPSSG</sequence>
<dbReference type="Proteomes" id="UP000267027">
    <property type="component" value="Unassembled WGS sequence"/>
</dbReference>
<keyword evidence="3" id="KW-1185">Reference proteome</keyword>
<evidence type="ECO:0000256" key="1">
    <source>
        <dbReference type="SAM" id="MobiDB-lite"/>
    </source>
</evidence>
<proteinExistence type="predicted"/>
<organism evidence="4">
    <name type="scientific">Angiostrongylus costaricensis</name>
    <name type="common">Nematode worm</name>
    <dbReference type="NCBI Taxonomy" id="334426"/>
    <lineage>
        <taxon>Eukaryota</taxon>
        <taxon>Metazoa</taxon>
        <taxon>Ecdysozoa</taxon>
        <taxon>Nematoda</taxon>
        <taxon>Chromadorea</taxon>
        <taxon>Rhabditida</taxon>
        <taxon>Rhabditina</taxon>
        <taxon>Rhabditomorpha</taxon>
        <taxon>Strongyloidea</taxon>
        <taxon>Metastrongylidae</taxon>
        <taxon>Angiostrongylus</taxon>
    </lineage>
</organism>
<reference evidence="2 3" key="2">
    <citation type="submission" date="2018-11" db="EMBL/GenBank/DDBJ databases">
        <authorList>
            <consortium name="Pathogen Informatics"/>
        </authorList>
    </citation>
    <scope>NUCLEOTIDE SEQUENCE [LARGE SCALE GENOMIC DNA]</scope>
    <source>
        <strain evidence="2 3">Costa Rica</strain>
    </source>
</reference>
<dbReference type="EMBL" id="UYYA01000086">
    <property type="protein sequence ID" value="VDM52326.1"/>
    <property type="molecule type" value="Genomic_DNA"/>
</dbReference>
<dbReference type="AlphaFoldDB" id="A0A0R3PAV1"/>
<dbReference type="WBParaSite" id="ACOC_0000074001-mRNA-1">
    <property type="protein sequence ID" value="ACOC_0000074001-mRNA-1"/>
    <property type="gene ID" value="ACOC_0000074001"/>
</dbReference>
<gene>
    <name evidence="2" type="ORF">ACOC_LOCUS741</name>
</gene>
<accession>A0A0R3PAV1</accession>
<protein>
    <submittedName>
        <fullName evidence="4">HTH psq-type domain-containing protein</fullName>
    </submittedName>
</protein>
<feature type="compositionally biased region" description="Basic and acidic residues" evidence="1">
    <location>
        <begin position="30"/>
        <end position="52"/>
    </location>
</feature>
<feature type="region of interest" description="Disordered" evidence="1">
    <location>
        <begin position="30"/>
        <end position="54"/>
    </location>
</feature>